<gene>
    <name evidence="5" type="ORF">AGLY_004342</name>
</gene>
<dbReference type="InterPro" id="IPR021605">
    <property type="entry name" value="Pcf11_Clp1-ID"/>
</dbReference>
<dbReference type="Pfam" id="PF20845">
    <property type="entry name" value="Pcf11_helical"/>
    <property type="match status" value="1"/>
</dbReference>
<keyword evidence="2" id="KW-0175">Coiled coil</keyword>
<feature type="compositionally biased region" description="Low complexity" evidence="3">
    <location>
        <begin position="812"/>
        <end position="829"/>
    </location>
</feature>
<protein>
    <recommendedName>
        <fullName evidence="4">CID domain-containing protein</fullName>
    </recommendedName>
</protein>
<dbReference type="GO" id="GO:0006369">
    <property type="term" value="P:termination of RNA polymerase II transcription"/>
    <property type="evidence" value="ECO:0007669"/>
    <property type="project" value="InterPro"/>
</dbReference>
<feature type="domain" description="CID" evidence="4">
    <location>
        <begin position="4"/>
        <end position="132"/>
    </location>
</feature>
<feature type="region of interest" description="Disordered" evidence="3">
    <location>
        <begin position="1694"/>
        <end position="1715"/>
    </location>
</feature>
<feature type="coiled-coil region" evidence="2">
    <location>
        <begin position="172"/>
        <end position="211"/>
    </location>
</feature>
<dbReference type="GO" id="GO:0031267">
    <property type="term" value="F:small GTPase binding"/>
    <property type="evidence" value="ECO:0007669"/>
    <property type="project" value="InterPro"/>
</dbReference>
<evidence type="ECO:0000313" key="6">
    <source>
        <dbReference type="Proteomes" id="UP000475862"/>
    </source>
</evidence>
<feature type="region of interest" description="Disordered" evidence="3">
    <location>
        <begin position="797"/>
        <end position="912"/>
    </location>
</feature>
<dbReference type="SUPFAM" id="SSF48464">
    <property type="entry name" value="ENTH/VHS domain"/>
    <property type="match status" value="1"/>
</dbReference>
<dbReference type="InterPro" id="IPR009828">
    <property type="entry name" value="CYRIA/CYRIB_Rac1-bd"/>
</dbReference>
<dbReference type="Pfam" id="PF04818">
    <property type="entry name" value="CID"/>
    <property type="match status" value="1"/>
</dbReference>
<dbReference type="GO" id="GO:0005737">
    <property type="term" value="C:cytoplasm"/>
    <property type="evidence" value="ECO:0007669"/>
    <property type="project" value="UniProtKB-ARBA"/>
</dbReference>
<dbReference type="GO" id="GO:0031124">
    <property type="term" value="P:mRNA 3'-end processing"/>
    <property type="evidence" value="ECO:0007669"/>
    <property type="project" value="InterPro"/>
</dbReference>
<organism evidence="5 6">
    <name type="scientific">Aphis glycines</name>
    <name type="common">Soybean aphid</name>
    <dbReference type="NCBI Taxonomy" id="307491"/>
    <lineage>
        <taxon>Eukaryota</taxon>
        <taxon>Metazoa</taxon>
        <taxon>Ecdysozoa</taxon>
        <taxon>Arthropoda</taxon>
        <taxon>Hexapoda</taxon>
        <taxon>Insecta</taxon>
        <taxon>Pterygota</taxon>
        <taxon>Neoptera</taxon>
        <taxon>Paraneoptera</taxon>
        <taxon>Hemiptera</taxon>
        <taxon>Sternorrhyncha</taxon>
        <taxon>Aphidomorpha</taxon>
        <taxon>Aphidoidea</taxon>
        <taxon>Aphididae</taxon>
        <taxon>Aphidini</taxon>
        <taxon>Aphis</taxon>
        <taxon>Aphis</taxon>
    </lineage>
</organism>
<evidence type="ECO:0000256" key="1">
    <source>
        <dbReference type="ARBA" id="ARBA00025790"/>
    </source>
</evidence>
<dbReference type="OrthoDB" id="343582at2759"/>
<dbReference type="InterPro" id="IPR006569">
    <property type="entry name" value="CID_dom"/>
</dbReference>
<dbReference type="InterPro" id="IPR048830">
    <property type="entry name" value="PCF11_helical"/>
</dbReference>
<dbReference type="EMBL" id="VYZN01000013">
    <property type="protein sequence ID" value="KAE9541097.1"/>
    <property type="molecule type" value="Genomic_DNA"/>
</dbReference>
<keyword evidence="6" id="KW-1185">Reference proteome</keyword>
<dbReference type="PROSITE" id="PS51391">
    <property type="entry name" value="CID"/>
    <property type="match status" value="1"/>
</dbReference>
<evidence type="ECO:0000259" key="4">
    <source>
        <dbReference type="PROSITE" id="PS51391"/>
    </source>
</evidence>
<dbReference type="PANTHER" id="PTHR12195">
    <property type="entry name" value="CYTOPLASMIC FMR1-INTERACTING PROTEIN-RELATED"/>
    <property type="match status" value="1"/>
</dbReference>
<proteinExistence type="inferred from homology"/>
<dbReference type="GO" id="GO:0005849">
    <property type="term" value="C:mRNA cleavage factor complex"/>
    <property type="evidence" value="ECO:0007669"/>
    <property type="project" value="InterPro"/>
</dbReference>
<feature type="region of interest" description="Disordered" evidence="3">
    <location>
        <begin position="635"/>
        <end position="654"/>
    </location>
</feature>
<accession>A0A6G0U093</accession>
<dbReference type="Pfam" id="PF11526">
    <property type="entry name" value="Pfc11_Clp1_ID"/>
    <property type="match status" value="1"/>
</dbReference>
<comment type="caution">
    <text evidence="5">The sequence shown here is derived from an EMBL/GenBank/DDBJ whole genome shotgun (WGS) entry which is preliminary data.</text>
</comment>
<evidence type="ECO:0000256" key="3">
    <source>
        <dbReference type="SAM" id="MobiDB-lite"/>
    </source>
</evidence>
<feature type="compositionally biased region" description="Basic and acidic residues" evidence="3">
    <location>
        <begin position="416"/>
        <end position="427"/>
    </location>
</feature>
<dbReference type="Gene3D" id="1.25.40.90">
    <property type="match status" value="1"/>
</dbReference>
<dbReference type="Pfam" id="PF05994">
    <property type="entry name" value="FragX_IP"/>
    <property type="match status" value="1"/>
</dbReference>
<comment type="similarity">
    <text evidence="1">Belongs to the CYFIP family.</text>
</comment>
<dbReference type="InterPro" id="IPR047415">
    <property type="entry name" value="Pcf11_CID"/>
</dbReference>
<dbReference type="InterPro" id="IPR008942">
    <property type="entry name" value="ENTH_VHS"/>
</dbReference>
<evidence type="ECO:0000313" key="5">
    <source>
        <dbReference type="EMBL" id="KAE9541097.1"/>
    </source>
</evidence>
<dbReference type="Proteomes" id="UP000475862">
    <property type="component" value="Unassembled WGS sequence"/>
</dbReference>
<dbReference type="Pfam" id="PF07159">
    <property type="entry name" value="CYRIA-B_Rac1-bd"/>
    <property type="match status" value="1"/>
</dbReference>
<reference evidence="5 6" key="1">
    <citation type="submission" date="2019-08" db="EMBL/GenBank/DDBJ databases">
        <title>The genome of the soybean aphid Biotype 1, its phylome, world population structure and adaptation to the North American continent.</title>
        <authorList>
            <person name="Giordano R."/>
            <person name="Donthu R.K."/>
            <person name="Hernandez A.G."/>
            <person name="Wright C.L."/>
            <person name="Zimin A.V."/>
        </authorList>
    </citation>
    <scope>NUCLEOTIDE SEQUENCE [LARGE SCALE GENOMIC DNA]</scope>
    <source>
        <tissue evidence="5">Whole aphids</tissue>
    </source>
</reference>
<sequence length="2813" mass="321144">MTAKEKEVAEEYFNALADLNINSKPLINMLTMLAEENSAYAPIIVQCIERQLHKVQADSKLPVLYLIDSVMKNIGQPYTPLFVQNIEKLFASTFIKVDEKTRANMYKLRSTWNDVVSDTKLHALDVIIHSMDKNWPLSAAPPNIHVNPKFLNNVNHNETPKPVQPIVPSDDEASLREKFIKKQKELLELQQKKLELELLQTKNQIEIQKKRSMNKINLSKNTFNASTSSSTVSISPSNEDIYSKIQSSENPRRVTENPVKVIDVQSSIGSESPSMPIKVIVSPSKKFQPTSLPSVQQPLKNAPQSFVPQPQNTEMVISSPIFNVNQPTAKIAPVSTQLLQTLNRDPRLRKVDTVVKPSPSLTNDVKQSIIKIKDDKKLDKPKRDNSKHRESKRKERSPSCSPSKTEFSRKIHKKTDHKERSLKDEKYHKKRDDKKKIKELDLKKKNILSNIKVDEQDETEIMKCAILPKIEDKIFKDKPNNDTSHETIKINVSKEKDLITGVVNEGDNKNSENIISELEKTDSLEDSDSLKRLRKYMQTMKKSPDPSTVAAPPLEMKIDSDSHAVKSNQSILADIIIKQQNDIDLRIKVPTVKRTSDSIKTDDIEPAAKKSKSEIIDELFGAEDVDLRTLPAPPIVPTPTPPPPPQISETPNPEIGKSWAKYKEIKPDTFKTPYKSPAKKISCELNETLVDNNDTMDVDMRAKPTQNNKSHILRQAEEALNAGSISFDEYKKIMCQVIEMSEVEKLEEFNNTEDTNTKLKEFIVPKIALPVNGNGTDLKSTLVEAVTIIEKSVDENNPALSSWNIGNKKPSDVSGSDSDGSSKSCSTGSEESKRINKKSDSEDRAVYKRRKTTFKRNEKENSKTRTWRNNKSWNSRPENGSRFSQNRGVEPWSRGPRPNYSHSTRSLVPPPMYEVPRPTAPFAPSSPDWTVPVIPPSDPVILDMIARDATKTITIDGVSREIRFYGPTAITFVSWDDPREIYFQGPPKNVIFDDLFPVLCHFNSPDREFLLDGQPHRVRLGAPTRELYLDGNFYECFFGGAPIFTDLGGVKRSIKLEGPPPSVNIGNTKRQDLVAGRIGIIVDNSYTVPAFLDAKPQRIDVGNTALIFRFIDGLMRAMINDQPFKVNYNGPPQAIIVRGNKHYLRFTGLPPNIRPGYAAISQMMGVVLTEDSSESLPPIPTQAMPPNFTSFEMTTVTPNDDISQLPIQSFSSSYSLAPNTASVPLLPNVAQKLEPVTSSYVPPPTVSAPIIPPVLPSEMDINELFKKLVDSGIVPKDKPKEVVQSKLKKKEKEAENLTIKPVDFSDPSSLKQKQPGLVHNLYTGIQCSSCGIRFTAEFTIKYSSHLDWHFRQNRREKMASKTVQSRKWYYDTSDWCKYEEQEDETTRAASWFDIQAEQGAKEDEKLEEENVPCVPAGENSELAACYLCHDQFEQFYNEKDEEWQLKNCIEKDKRLYHPMCHDDMIKTREEKIRKRNRAIEEAKQLESQKIEIKDEQSQLAENIKMKDEENEGLKIEEKGITEKDLLIKREILEKESIGNKEVVTEKEAVIEREISNKEIVIKTETTDMDTETTVMGTETTVMDTETIQETETIKKTETIQETETIKETEIIMETETVKETESIKLKENEEQIVNANVTEPVFQEPQTEENMKSKNYEDLEIPDTMEIIQVTEVLSPKLIDEPIVENVNSSSSSTITQEIVSEEIKPKSPSPVSTMTCSIDGNTDTEWNVPVAPAMGTIKINISQKITPVVKPTVLSENIPTEPQSPPDFTQTFGEIDPDQPPPPGLEMETVVVPKVQRDMKPRLMHNAKKLKEYPIVNRGKEMSGLCSIIKSTNLFLTAPDNLSLSLSRLLNVVVRGRICKCCLTYSGCIGFNMATDKVTLTDALSNVDVLDELTLPDEQPCIEAQPCSILYQADFDTNFEDRNGFVTGIAKYIEEATVHASLNELLEEGQVHAVMLYTWRCCSRAIPQPKSNEQPNRVEIYEKTVEVLGPEVNKLLQFMYFQRKAIERFCGEVKRLCHAEKRKDFISEAYILTLGKFINMFAVLDELKNMKSSVKNDYSSYRRAAQFLKVMADSHTLQESQNLSMFLATQNKIRDTVKENLEKIPAYEELLSDVVNLCVQMFESKMYLTPSEKHMLVKVMGFGLFLMDNELCNINKLDQKKKLNLGKIDRIFKNLEVVPLFGDMQIAPFNYIKRSKHFEPGRWPLSSSPQISPQADLMVHLPQIREDHVKYISELARYSNEVTTTYKETRTDTENKDTAELALRGLQLLSEWTSVVTELYSWKLLHPTDHHQNKECPVEAEEYERATRYNYTDEEKFALIEVIAMIKGLQVLMARMETVFTDTIRRNIYAELQDFVQLTLREPLRKAIKNKRDLIRSILVSVRETCADWQRGVEPSADPALKGKKDPDVGFGIKVPRRNVGPSSTQLYMVRTMLESLIADKSGGKRTLRKDIDGQYLMQIDQFHKTSFFWSYLLGFSQSLQQCCDLSQLWYREFYLEMTMARRIQKCTVKHQHNEECSDLITMEKRIQFPIEMSMPWILTDHILKTKEPSMMEYVLYPLDLYNDSAHYALTVFRKQFLYDEVEAEVNLCFDQFVYKLSEQIFAHYKQLASSILLDKRFRVECVAMGTYLILYPRANRYETLLKQRHVQLLGRSVDLNKLITQRVNADMLKSLELAIAKFEGGDITGIVELEGIMQVNRLCHKLLCKHLALDEFDAMFREANHNVLAPYGRITLHVFWELNYDFLPNYCYNAATNRFVKCRGISFTQPVQRDKPPQMGHQYLWGSKQLNLAYTTIYGQYTGKICWRSTFPYYV</sequence>
<dbReference type="InterPro" id="IPR008081">
    <property type="entry name" value="Cytoplasmic_FMR1-int"/>
</dbReference>
<evidence type="ECO:0000256" key="2">
    <source>
        <dbReference type="SAM" id="Coils"/>
    </source>
</evidence>
<dbReference type="CDD" id="cd16982">
    <property type="entry name" value="CID_Pcf11"/>
    <property type="match status" value="1"/>
</dbReference>
<name>A0A6G0U093_APHGL</name>
<feature type="compositionally biased region" description="Basic and acidic residues" evidence="3">
    <location>
        <begin position="371"/>
        <end position="397"/>
    </location>
</feature>
<dbReference type="PRINTS" id="PR01698">
    <property type="entry name" value="CYTOFMRPINTP"/>
</dbReference>
<dbReference type="GO" id="GO:0030833">
    <property type="term" value="P:regulation of actin filament polymerization"/>
    <property type="evidence" value="ECO:0007669"/>
    <property type="project" value="InterPro"/>
</dbReference>
<feature type="compositionally biased region" description="Polar residues" evidence="3">
    <location>
        <begin position="867"/>
        <end position="887"/>
    </location>
</feature>
<feature type="compositionally biased region" description="Basic and acidic residues" evidence="3">
    <location>
        <begin position="830"/>
        <end position="846"/>
    </location>
</feature>
<feature type="compositionally biased region" description="Pro residues" evidence="3">
    <location>
        <begin position="635"/>
        <end position="646"/>
    </location>
</feature>
<dbReference type="SMART" id="SM00582">
    <property type="entry name" value="RPR"/>
    <property type="match status" value="1"/>
</dbReference>
<feature type="region of interest" description="Disordered" evidence="3">
    <location>
        <begin position="350"/>
        <end position="434"/>
    </location>
</feature>
<feature type="coiled-coil region" evidence="2">
    <location>
        <begin position="1465"/>
        <end position="1502"/>
    </location>
</feature>